<dbReference type="PANTHER" id="PTHR42760">
    <property type="entry name" value="SHORT-CHAIN DEHYDROGENASES/REDUCTASES FAMILY MEMBER"/>
    <property type="match status" value="1"/>
</dbReference>
<dbReference type="EMBL" id="QHKM01000017">
    <property type="protein sequence ID" value="RAK62093.1"/>
    <property type="molecule type" value="Genomic_DNA"/>
</dbReference>
<evidence type="ECO:0000313" key="6">
    <source>
        <dbReference type="Proteomes" id="UP000248553"/>
    </source>
</evidence>
<protein>
    <submittedName>
        <fullName evidence="5">Short-chain dehydrogenase</fullName>
    </submittedName>
</protein>
<dbReference type="GO" id="GO:0030497">
    <property type="term" value="P:fatty acid elongation"/>
    <property type="evidence" value="ECO:0007669"/>
    <property type="project" value="TreeGrafter"/>
</dbReference>
<accession>A0A328B4K5</accession>
<dbReference type="Proteomes" id="UP000248553">
    <property type="component" value="Unassembled WGS sequence"/>
</dbReference>
<dbReference type="InterPro" id="IPR002347">
    <property type="entry name" value="SDR_fam"/>
</dbReference>
<keyword evidence="6" id="KW-1185">Reference proteome</keyword>
<dbReference type="SUPFAM" id="SSF51735">
    <property type="entry name" value="NAD(P)-binding Rossmann-fold domains"/>
    <property type="match status" value="1"/>
</dbReference>
<evidence type="ECO:0000256" key="3">
    <source>
        <dbReference type="ARBA" id="ARBA00023002"/>
    </source>
</evidence>
<evidence type="ECO:0000259" key="4">
    <source>
        <dbReference type="SMART" id="SM00822"/>
    </source>
</evidence>
<dbReference type="OrthoDB" id="9804104at2"/>
<feature type="domain" description="Ketoreductase" evidence="4">
    <location>
        <begin position="6"/>
        <end position="195"/>
    </location>
</feature>
<comment type="caution">
    <text evidence="5">The sequence shown here is derived from an EMBL/GenBank/DDBJ whole genome shotgun (WGS) entry which is preliminary data.</text>
</comment>
<dbReference type="InterPro" id="IPR036291">
    <property type="entry name" value="NAD(P)-bd_dom_sf"/>
</dbReference>
<dbReference type="GO" id="GO:0016616">
    <property type="term" value="F:oxidoreductase activity, acting on the CH-OH group of donors, NAD or NADP as acceptor"/>
    <property type="evidence" value="ECO:0007669"/>
    <property type="project" value="TreeGrafter"/>
</dbReference>
<dbReference type="AlphaFoldDB" id="A0A328B4K5"/>
<comment type="similarity">
    <text evidence="1">Belongs to the short-chain dehydrogenases/reductases (SDR) family.</text>
</comment>
<dbReference type="PRINTS" id="PR00081">
    <property type="entry name" value="GDHRDH"/>
</dbReference>
<dbReference type="RefSeq" id="WP_111480820.1">
    <property type="nucleotide sequence ID" value="NZ_QHKM01000017.1"/>
</dbReference>
<dbReference type="SMART" id="SM00822">
    <property type="entry name" value="PKS_KR"/>
    <property type="match status" value="1"/>
</dbReference>
<reference evidence="6" key="1">
    <citation type="submission" date="2018-05" db="EMBL/GenBank/DDBJ databases">
        <authorList>
            <person name="Nie L."/>
        </authorList>
    </citation>
    <scope>NUCLEOTIDE SEQUENCE [LARGE SCALE GENOMIC DNA]</scope>
    <source>
        <strain evidence="6">NL</strain>
    </source>
</reference>
<name>A0A328B4K5_9BACT</name>
<dbReference type="PRINTS" id="PR00080">
    <property type="entry name" value="SDRFAMILY"/>
</dbReference>
<organism evidence="5 6">
    <name type="scientific">Hymenobacter edaphi</name>
    <dbReference type="NCBI Taxonomy" id="2211146"/>
    <lineage>
        <taxon>Bacteria</taxon>
        <taxon>Pseudomonadati</taxon>
        <taxon>Bacteroidota</taxon>
        <taxon>Cytophagia</taxon>
        <taxon>Cytophagales</taxon>
        <taxon>Hymenobacteraceae</taxon>
        <taxon>Hymenobacter</taxon>
    </lineage>
</organism>
<sequence>MSSTPKIALITGGSRGLGRNAARHLAQSGHDIVLTYRTRADEARAAVAEIEALGRRAVALPLDTGQVASFPAFAEALAAALQQHWQRDTFDFLVNNAGIDARGLFADMTEEAFDALLNVHFKGVYFLTQRLLPLLADGGGIVNFSTGLARFTTPGYSAYAAMKGAVETLTKYLAKELGSRGIRCNVVAPGIIKTDFTAAAREAHPELETYMAGQTALGRIGEPDDVGGVVAFLCSDAARWVNAQRIEASGGYAL</sequence>
<proteinExistence type="inferred from homology"/>
<dbReference type="PANTHER" id="PTHR42760:SF53">
    <property type="entry name" value="BLR4183 PROTEIN"/>
    <property type="match status" value="1"/>
</dbReference>
<evidence type="ECO:0000256" key="1">
    <source>
        <dbReference type="ARBA" id="ARBA00006484"/>
    </source>
</evidence>
<dbReference type="FunFam" id="3.40.50.720:FF:000374">
    <property type="entry name" value="3-oxoacyl-(Acyl-carrier-protein) reductase"/>
    <property type="match status" value="1"/>
</dbReference>
<evidence type="ECO:0000256" key="2">
    <source>
        <dbReference type="ARBA" id="ARBA00022857"/>
    </source>
</evidence>
<evidence type="ECO:0000313" key="5">
    <source>
        <dbReference type="EMBL" id="RAK62093.1"/>
    </source>
</evidence>
<dbReference type="Pfam" id="PF13561">
    <property type="entry name" value="adh_short_C2"/>
    <property type="match status" value="1"/>
</dbReference>
<keyword evidence="2" id="KW-0521">NADP</keyword>
<gene>
    <name evidence="5" type="ORF">DLM85_24460</name>
</gene>
<dbReference type="Gene3D" id="3.40.50.720">
    <property type="entry name" value="NAD(P)-binding Rossmann-like Domain"/>
    <property type="match status" value="1"/>
</dbReference>
<keyword evidence="3" id="KW-0560">Oxidoreductase</keyword>
<dbReference type="InterPro" id="IPR057326">
    <property type="entry name" value="KR_dom"/>
</dbReference>